<evidence type="ECO:0000256" key="1">
    <source>
        <dbReference type="ARBA" id="ARBA00004123"/>
    </source>
</evidence>
<dbReference type="RefSeq" id="XP_028968583.1">
    <property type="nucleotide sequence ID" value="XM_029112750.1"/>
</dbReference>
<protein>
    <recommendedName>
        <fullName evidence="14">Inhibitor of growth protein</fullName>
    </recommendedName>
</protein>
<reference evidence="18" key="1">
    <citation type="submission" date="2025-08" db="UniProtKB">
        <authorList>
            <consortium name="RefSeq"/>
        </authorList>
    </citation>
    <scope>IDENTIFICATION</scope>
</reference>
<dbReference type="PANTHER" id="PTHR10333">
    <property type="entry name" value="INHIBITOR OF GROWTH PROTEIN"/>
    <property type="match status" value="1"/>
</dbReference>
<feature type="binding site" evidence="12">
    <location>
        <position position="441"/>
    </location>
    <ligand>
        <name>Zn(2+)</name>
        <dbReference type="ChEBI" id="CHEBI:29105"/>
        <label>2</label>
    </ligand>
</feature>
<dbReference type="CTD" id="54556"/>
<feature type="site" description="Histone H3K4me3 binding" evidence="11">
    <location>
        <position position="423"/>
    </location>
</feature>
<dbReference type="InterPro" id="IPR019787">
    <property type="entry name" value="Znf_PHD-finger"/>
</dbReference>
<keyword evidence="5 13" id="KW-0863">Zinc-finger</keyword>
<dbReference type="Proteomes" id="UP000694867">
    <property type="component" value="Unplaced"/>
</dbReference>
<comment type="domain">
    <text evidence="14">The PHD-type zinc finger mediates the binding to H3K4me3.</text>
</comment>
<feature type="site" description="Histone H3K4me3 binding" evidence="11">
    <location>
        <position position="400"/>
    </location>
</feature>
<dbReference type="GO" id="GO:0008270">
    <property type="term" value="F:zinc ion binding"/>
    <property type="evidence" value="ECO:0007669"/>
    <property type="project" value="UniProtKB-KW"/>
</dbReference>
<dbReference type="InterPro" id="IPR019786">
    <property type="entry name" value="Zinc_finger_PHD-type_CS"/>
</dbReference>
<evidence type="ECO:0000256" key="10">
    <source>
        <dbReference type="ARBA" id="ARBA00023242"/>
    </source>
</evidence>
<dbReference type="KEGG" id="goe:100908752"/>
<dbReference type="InterPro" id="IPR013083">
    <property type="entry name" value="Znf_RING/FYVE/PHD"/>
</dbReference>
<dbReference type="Gene3D" id="3.30.40.10">
    <property type="entry name" value="Zinc/RING finger domain, C3HC4 (zinc finger)"/>
    <property type="match status" value="1"/>
</dbReference>
<dbReference type="GO" id="GO:0005634">
    <property type="term" value="C:nucleus"/>
    <property type="evidence" value="ECO:0007669"/>
    <property type="project" value="UniProtKB-SubCell"/>
</dbReference>
<keyword evidence="3" id="KW-0341">Growth regulation</keyword>
<dbReference type="SUPFAM" id="SSF57903">
    <property type="entry name" value="FYVE/PHD zinc finger"/>
    <property type="match status" value="1"/>
</dbReference>
<feature type="compositionally biased region" description="Basic and acidic residues" evidence="15">
    <location>
        <begin position="163"/>
        <end position="173"/>
    </location>
</feature>
<keyword evidence="8" id="KW-0805">Transcription regulation</keyword>
<keyword evidence="10 14" id="KW-0539">Nucleus</keyword>
<feature type="site" description="Histone H3K4me3 binding" evidence="11">
    <location>
        <position position="415"/>
    </location>
</feature>
<feature type="region of interest" description="Disordered" evidence="15">
    <location>
        <begin position="321"/>
        <end position="346"/>
    </location>
</feature>
<feature type="region of interest" description="Disordered" evidence="15">
    <location>
        <begin position="365"/>
        <end position="391"/>
    </location>
</feature>
<dbReference type="GeneID" id="100908752"/>
<comment type="subunit">
    <text evidence="14">Component of an histone acetyltransferase complex. Interacts with H3K4me3 and to a lesser extent with H3K4me2.</text>
</comment>
<dbReference type="SMART" id="SM00249">
    <property type="entry name" value="PHD"/>
    <property type="match status" value="1"/>
</dbReference>
<proteinExistence type="inferred from homology"/>
<keyword evidence="9" id="KW-0804">Transcription</keyword>
<feature type="binding site" evidence="12">
    <location>
        <position position="419"/>
    </location>
    <ligand>
        <name>Zn(2+)</name>
        <dbReference type="ChEBI" id="CHEBI:29105"/>
        <label>2</label>
    </ligand>
</feature>
<feature type="compositionally biased region" description="Polar residues" evidence="15">
    <location>
        <begin position="199"/>
        <end position="209"/>
    </location>
</feature>
<dbReference type="Gene3D" id="6.10.140.1740">
    <property type="match status" value="1"/>
</dbReference>
<keyword evidence="6 12" id="KW-0862">Zinc</keyword>
<evidence type="ECO:0000256" key="15">
    <source>
        <dbReference type="SAM" id="MobiDB-lite"/>
    </source>
</evidence>
<dbReference type="GO" id="GO:0006325">
    <property type="term" value="P:chromatin organization"/>
    <property type="evidence" value="ECO:0007669"/>
    <property type="project" value="UniProtKB-KW"/>
</dbReference>
<evidence type="ECO:0000256" key="3">
    <source>
        <dbReference type="ARBA" id="ARBA00022604"/>
    </source>
</evidence>
<dbReference type="CDD" id="cd15585">
    <property type="entry name" value="PHD_ING3"/>
    <property type="match status" value="1"/>
</dbReference>
<sequence>MLYLEDYLEMIEHLPQELRDRFTEMREMDLQVQNSVDSLEERVKQFFINAKKFTAEQLNDERDKISAAYYRALEDADEKVNIANQIFDLVERYLRKLDQELQKFKIELEADNAGITEVLEKRSLELDNASTTPNAVATPAATATPSRQSEKRRASGSHHSHPEKKQIVEKMHAPEPLIRTNPVTPNSLAPPARVASPLSRASSADSTRSNEVLSSQLGLGSQAIAAAASQAIAATQQMQQGRRSASLKASYEAIAVQNLAAREFTLGSRDIASLTPSTAAAAAVAAAASVSHSTPTAASGSTPNNCSTLSSSISALLEAPLATPTSRKSSKKVRPSTQNSSANSAAHHLLDSTDSAGLSASHANAAAAAAGNEDAQAADSAAPSASGTTEWQYDPNEPRYCICNQVSYGDMVACDNEGCPFEWFHYPCVDITQPPKGKWYCPQCTASMKRRGKLR</sequence>
<name>A0AAJ7WJU5_9ACAR</name>
<evidence type="ECO:0000259" key="16">
    <source>
        <dbReference type="PROSITE" id="PS50016"/>
    </source>
</evidence>
<dbReference type="FunFam" id="3.30.40.10:FF:000103">
    <property type="entry name" value="Inhibitor of growth protein"/>
    <property type="match status" value="1"/>
</dbReference>
<evidence type="ECO:0000256" key="12">
    <source>
        <dbReference type="PIRSR" id="PIRSR628651-51"/>
    </source>
</evidence>
<dbReference type="SMART" id="SM01408">
    <property type="entry name" value="ING"/>
    <property type="match status" value="1"/>
</dbReference>
<evidence type="ECO:0000256" key="6">
    <source>
        <dbReference type="ARBA" id="ARBA00022833"/>
    </source>
</evidence>
<keyword evidence="4 12" id="KW-0479">Metal-binding</keyword>
<dbReference type="InterPro" id="IPR011011">
    <property type="entry name" value="Znf_FYVE_PHD"/>
</dbReference>
<accession>A0AAJ7WJU5</accession>
<feature type="region of interest" description="Disordered" evidence="15">
    <location>
        <begin position="129"/>
        <end position="209"/>
    </location>
</feature>
<dbReference type="PROSITE" id="PS50016">
    <property type="entry name" value="ZF_PHD_2"/>
    <property type="match status" value="1"/>
</dbReference>
<comment type="function">
    <text evidence="14">Component of an histone acetyltransferase complex.</text>
</comment>
<evidence type="ECO:0000313" key="17">
    <source>
        <dbReference type="Proteomes" id="UP000694867"/>
    </source>
</evidence>
<dbReference type="InterPro" id="IPR024610">
    <property type="entry name" value="ING_N_histone-binding"/>
</dbReference>
<feature type="binding site" evidence="12">
    <location>
        <position position="403"/>
    </location>
    <ligand>
        <name>Zn(2+)</name>
        <dbReference type="ChEBI" id="CHEBI:29105"/>
        <label>1</label>
    </ligand>
</feature>
<dbReference type="Pfam" id="PF12998">
    <property type="entry name" value="ING"/>
    <property type="match status" value="1"/>
</dbReference>
<feature type="domain" description="PHD-type" evidence="16">
    <location>
        <begin position="398"/>
        <end position="447"/>
    </location>
</feature>
<feature type="compositionally biased region" description="Low complexity" evidence="15">
    <location>
        <begin position="129"/>
        <end position="146"/>
    </location>
</feature>
<feature type="binding site" evidence="12">
    <location>
        <position position="444"/>
    </location>
    <ligand>
        <name>Zn(2+)</name>
        <dbReference type="ChEBI" id="CHEBI:29105"/>
        <label>2</label>
    </ligand>
</feature>
<dbReference type="InterPro" id="IPR001965">
    <property type="entry name" value="Znf_PHD"/>
</dbReference>
<feature type="binding site" evidence="12">
    <location>
        <position position="428"/>
    </location>
    <ligand>
        <name>Zn(2+)</name>
        <dbReference type="ChEBI" id="CHEBI:29105"/>
        <label>1</label>
    </ligand>
</feature>
<feature type="site" description="Histone H3K4me3 binding" evidence="11">
    <location>
        <position position="411"/>
    </location>
</feature>
<keyword evidence="17" id="KW-1185">Reference proteome</keyword>
<evidence type="ECO:0000256" key="9">
    <source>
        <dbReference type="ARBA" id="ARBA00023163"/>
    </source>
</evidence>
<evidence type="ECO:0000256" key="14">
    <source>
        <dbReference type="RuleBase" id="RU361213"/>
    </source>
</evidence>
<feature type="binding site" evidence="12">
    <location>
        <position position="425"/>
    </location>
    <ligand>
        <name>Zn(2+)</name>
        <dbReference type="ChEBI" id="CHEBI:29105"/>
        <label>1</label>
    </ligand>
</feature>
<feature type="binding site" evidence="12">
    <location>
        <position position="414"/>
    </location>
    <ligand>
        <name>Zn(2+)</name>
        <dbReference type="ChEBI" id="CHEBI:29105"/>
        <label>2</label>
    </ligand>
</feature>
<evidence type="ECO:0000256" key="7">
    <source>
        <dbReference type="ARBA" id="ARBA00022853"/>
    </source>
</evidence>
<gene>
    <name evidence="18" type="primary">LOC100908752</name>
</gene>
<evidence type="ECO:0000256" key="5">
    <source>
        <dbReference type="ARBA" id="ARBA00022771"/>
    </source>
</evidence>
<dbReference type="GO" id="GO:0035267">
    <property type="term" value="C:NuA4 histone acetyltransferase complex"/>
    <property type="evidence" value="ECO:0007669"/>
    <property type="project" value="TreeGrafter"/>
</dbReference>
<feature type="compositionally biased region" description="Polar residues" evidence="15">
    <location>
        <begin position="335"/>
        <end position="344"/>
    </location>
</feature>
<evidence type="ECO:0000256" key="8">
    <source>
        <dbReference type="ARBA" id="ARBA00023015"/>
    </source>
</evidence>
<evidence type="ECO:0000313" key="18">
    <source>
        <dbReference type="RefSeq" id="XP_028968583.1"/>
    </source>
</evidence>
<evidence type="ECO:0000256" key="2">
    <source>
        <dbReference type="ARBA" id="ARBA00010210"/>
    </source>
</evidence>
<organism evidence="17 18">
    <name type="scientific">Galendromus occidentalis</name>
    <name type="common">western predatory mite</name>
    <dbReference type="NCBI Taxonomy" id="34638"/>
    <lineage>
        <taxon>Eukaryota</taxon>
        <taxon>Metazoa</taxon>
        <taxon>Ecdysozoa</taxon>
        <taxon>Arthropoda</taxon>
        <taxon>Chelicerata</taxon>
        <taxon>Arachnida</taxon>
        <taxon>Acari</taxon>
        <taxon>Parasitiformes</taxon>
        <taxon>Mesostigmata</taxon>
        <taxon>Gamasina</taxon>
        <taxon>Phytoseioidea</taxon>
        <taxon>Phytoseiidae</taxon>
        <taxon>Typhlodrominae</taxon>
        <taxon>Galendromus</taxon>
    </lineage>
</organism>
<keyword evidence="7 14" id="KW-0156">Chromatin regulator</keyword>
<feature type="binding site" evidence="12">
    <location>
        <position position="401"/>
    </location>
    <ligand>
        <name>Zn(2+)</name>
        <dbReference type="ChEBI" id="CHEBI:29105"/>
        <label>1</label>
    </ligand>
</feature>
<evidence type="ECO:0000256" key="11">
    <source>
        <dbReference type="PIRSR" id="PIRSR628651-50"/>
    </source>
</evidence>
<evidence type="ECO:0000256" key="4">
    <source>
        <dbReference type="ARBA" id="ARBA00022723"/>
    </source>
</evidence>
<dbReference type="AlphaFoldDB" id="A0AAJ7WJU5"/>
<dbReference type="InterPro" id="IPR042020">
    <property type="entry name" value="ING3_PHD"/>
</dbReference>
<dbReference type="CDD" id="cd16858">
    <property type="entry name" value="ING_ING3_Yng2p"/>
    <property type="match status" value="1"/>
</dbReference>
<evidence type="ECO:0000256" key="13">
    <source>
        <dbReference type="PROSITE-ProRule" id="PRU00146"/>
    </source>
</evidence>
<dbReference type="PANTHER" id="PTHR10333:SF103">
    <property type="entry name" value="INHIBITOR OF GROWTH PROTEIN 3"/>
    <property type="match status" value="1"/>
</dbReference>
<feature type="compositionally biased region" description="Low complexity" evidence="15">
    <location>
        <begin position="365"/>
        <end position="386"/>
    </location>
</feature>
<dbReference type="InterPro" id="IPR028651">
    <property type="entry name" value="ING_fam"/>
</dbReference>
<dbReference type="PROSITE" id="PS01359">
    <property type="entry name" value="ZF_PHD_1"/>
    <property type="match status" value="1"/>
</dbReference>
<comment type="subcellular location">
    <subcellularLocation>
        <location evidence="1 14">Nucleus</location>
    </subcellularLocation>
</comment>
<comment type="similarity">
    <text evidence="2 14">Belongs to the ING family.</text>
</comment>